<reference evidence="2" key="1">
    <citation type="thesis" date="2020" institute="ProQuest LLC" country="789 East Eisenhower Parkway, Ann Arbor, MI, USA">
        <title>Comparative Genomics and Chromosome Evolution.</title>
        <authorList>
            <person name="Mudd A.B."/>
        </authorList>
    </citation>
    <scope>NUCLEOTIDE SEQUENCE</scope>
    <source>
        <strain evidence="2">237g6f4</strain>
        <tissue evidence="2">Blood</tissue>
    </source>
</reference>
<dbReference type="AlphaFoldDB" id="A0AAV6YRW8"/>
<comment type="caution">
    <text evidence="2">The sequence shown here is derived from an EMBL/GenBank/DDBJ whole genome shotgun (WGS) entry which is preliminary data.</text>
</comment>
<dbReference type="Proteomes" id="UP000824782">
    <property type="component" value="Unassembled WGS sequence"/>
</dbReference>
<feature type="region of interest" description="Disordered" evidence="1">
    <location>
        <begin position="1"/>
        <end position="108"/>
    </location>
</feature>
<dbReference type="EMBL" id="WNYA01018273">
    <property type="protein sequence ID" value="KAG8538833.1"/>
    <property type="molecule type" value="Genomic_DNA"/>
</dbReference>
<name>A0AAV6YRW8_ENGPU</name>
<keyword evidence="3" id="KW-1185">Reference proteome</keyword>
<feature type="compositionally biased region" description="Polar residues" evidence="1">
    <location>
        <begin position="59"/>
        <end position="75"/>
    </location>
</feature>
<evidence type="ECO:0000313" key="3">
    <source>
        <dbReference type="Proteomes" id="UP000824782"/>
    </source>
</evidence>
<proteinExistence type="predicted"/>
<evidence type="ECO:0000313" key="2">
    <source>
        <dbReference type="EMBL" id="KAG8538833.1"/>
    </source>
</evidence>
<organism evidence="2 3">
    <name type="scientific">Engystomops pustulosus</name>
    <name type="common">Tungara frog</name>
    <name type="synonym">Physalaemus pustulosus</name>
    <dbReference type="NCBI Taxonomy" id="76066"/>
    <lineage>
        <taxon>Eukaryota</taxon>
        <taxon>Metazoa</taxon>
        <taxon>Chordata</taxon>
        <taxon>Craniata</taxon>
        <taxon>Vertebrata</taxon>
        <taxon>Euteleostomi</taxon>
        <taxon>Amphibia</taxon>
        <taxon>Batrachia</taxon>
        <taxon>Anura</taxon>
        <taxon>Neobatrachia</taxon>
        <taxon>Hyloidea</taxon>
        <taxon>Leptodactylidae</taxon>
        <taxon>Leiuperinae</taxon>
        <taxon>Engystomops</taxon>
    </lineage>
</organism>
<evidence type="ECO:0000256" key="1">
    <source>
        <dbReference type="SAM" id="MobiDB-lite"/>
    </source>
</evidence>
<gene>
    <name evidence="2" type="ORF">GDO81_021998</name>
</gene>
<accession>A0AAV6YRW8</accession>
<feature type="compositionally biased region" description="Polar residues" evidence="1">
    <location>
        <begin position="27"/>
        <end position="43"/>
    </location>
</feature>
<protein>
    <submittedName>
        <fullName evidence="2">Uncharacterized protein</fullName>
    </submittedName>
</protein>
<feature type="compositionally biased region" description="Acidic residues" evidence="1">
    <location>
        <begin position="95"/>
        <end position="104"/>
    </location>
</feature>
<sequence length="149" mass="15841">MAPGRHIWHRQESDDSGDSVSGEGPAHTTSSIPTSASCPSPSAVQREDKMAPISAHRFSASTDFGSVQRPSSNLARQPMGGWSEDPQSTRHPETVPEEGSEDELPPQTHKVSVLSSLIICSSHLSTTGTEKHGGFLPQTAPFLVLQVSS</sequence>